<reference evidence="2 3" key="1">
    <citation type="submission" date="2024-01" db="EMBL/GenBank/DDBJ databases">
        <title>Uliginosibacterium soil sp. nov.</title>
        <authorList>
            <person name="Lv Y."/>
        </authorList>
    </citation>
    <scope>NUCLEOTIDE SEQUENCE [LARGE SCALE GENOMIC DNA]</scope>
    <source>
        <strain evidence="2 3">H3</strain>
    </source>
</reference>
<evidence type="ECO:0000313" key="3">
    <source>
        <dbReference type="Proteomes" id="UP001331561"/>
    </source>
</evidence>
<dbReference type="Proteomes" id="UP001331561">
    <property type="component" value="Unassembled WGS sequence"/>
</dbReference>
<keyword evidence="3" id="KW-1185">Reference proteome</keyword>
<protein>
    <submittedName>
        <fullName evidence="2">Uncharacterized protein</fullName>
    </submittedName>
</protein>
<sequence>MTARAWHSPLFATFVAGLLSCAATLANAASFSGPDYSGVYDCKGVDQHEGPYSGTVTLVRNVAQSSGEYGAYDFKLEVPGYGTYPGQAVSLGKQLAIHFALTDPTPKDYGTGIATVFKDKQGRVGFRKFYYEPEFKGGNSGTETCVRRK</sequence>
<dbReference type="RefSeq" id="WP_327597961.1">
    <property type="nucleotide sequence ID" value="NZ_JAYXHS010000001.1"/>
</dbReference>
<comment type="caution">
    <text evidence="2">The sequence shown here is derived from an EMBL/GenBank/DDBJ whole genome shotgun (WGS) entry which is preliminary data.</text>
</comment>
<accession>A0ABU6K0F8</accession>
<feature type="signal peptide" evidence="1">
    <location>
        <begin position="1"/>
        <end position="28"/>
    </location>
</feature>
<name>A0ABU6K0F8_9RHOO</name>
<keyword evidence="1" id="KW-0732">Signal</keyword>
<proteinExistence type="predicted"/>
<evidence type="ECO:0000313" key="2">
    <source>
        <dbReference type="EMBL" id="MEC5384996.1"/>
    </source>
</evidence>
<organism evidence="2 3">
    <name type="scientific">Uliginosibacterium silvisoli</name>
    <dbReference type="NCBI Taxonomy" id="3114758"/>
    <lineage>
        <taxon>Bacteria</taxon>
        <taxon>Pseudomonadati</taxon>
        <taxon>Pseudomonadota</taxon>
        <taxon>Betaproteobacteria</taxon>
        <taxon>Rhodocyclales</taxon>
        <taxon>Zoogloeaceae</taxon>
        <taxon>Uliginosibacterium</taxon>
    </lineage>
</organism>
<gene>
    <name evidence="2" type="ORF">VVD49_04635</name>
</gene>
<dbReference type="PROSITE" id="PS51257">
    <property type="entry name" value="PROKAR_LIPOPROTEIN"/>
    <property type="match status" value="1"/>
</dbReference>
<feature type="chain" id="PRO_5047338121" evidence="1">
    <location>
        <begin position="29"/>
        <end position="149"/>
    </location>
</feature>
<evidence type="ECO:0000256" key="1">
    <source>
        <dbReference type="SAM" id="SignalP"/>
    </source>
</evidence>
<dbReference type="EMBL" id="JAYXHS010000001">
    <property type="protein sequence ID" value="MEC5384996.1"/>
    <property type="molecule type" value="Genomic_DNA"/>
</dbReference>